<dbReference type="AlphaFoldDB" id="A0A6J4V8B3"/>
<gene>
    <name evidence="1" type="ORF">AVDCRST_MAG81-1612</name>
</gene>
<accession>A0A6J4V8B3</accession>
<organism evidence="1">
    <name type="scientific">uncultured Synechococcales cyanobacterium</name>
    <dbReference type="NCBI Taxonomy" id="1936017"/>
    <lineage>
        <taxon>Bacteria</taxon>
        <taxon>Bacillati</taxon>
        <taxon>Cyanobacteriota</taxon>
        <taxon>Cyanophyceae</taxon>
        <taxon>Synechococcales</taxon>
        <taxon>environmental samples</taxon>
    </lineage>
</organism>
<proteinExistence type="predicted"/>
<evidence type="ECO:0000313" key="1">
    <source>
        <dbReference type="EMBL" id="CAA9571047.1"/>
    </source>
</evidence>
<protein>
    <submittedName>
        <fullName evidence="1">Uncharacterized protein</fullName>
    </submittedName>
</protein>
<reference evidence="1" key="1">
    <citation type="submission" date="2020-02" db="EMBL/GenBank/DDBJ databases">
        <authorList>
            <person name="Meier V. D."/>
        </authorList>
    </citation>
    <scope>NUCLEOTIDE SEQUENCE</scope>
    <source>
        <strain evidence="1">AVDCRST_MAG81</strain>
    </source>
</reference>
<sequence length="35" mass="3957">MTSKGELFRHEDDLLYGSIHSGICHVDASFYLSID</sequence>
<dbReference type="EMBL" id="CADCWO010000093">
    <property type="protein sequence ID" value="CAA9571047.1"/>
    <property type="molecule type" value="Genomic_DNA"/>
</dbReference>
<name>A0A6J4V8B3_9CYAN</name>